<reference evidence="2" key="1">
    <citation type="submission" date="2019-03" db="EMBL/GenBank/DDBJ databases">
        <authorList>
            <person name="Hao L."/>
        </authorList>
    </citation>
    <scope>NUCLEOTIDE SEQUENCE</scope>
</reference>
<dbReference type="AlphaFoldDB" id="A0A485M195"/>
<feature type="domain" description="PilZ" evidence="1">
    <location>
        <begin position="7"/>
        <end position="102"/>
    </location>
</feature>
<organism evidence="2">
    <name type="scientific">anaerobic digester metagenome</name>
    <dbReference type="NCBI Taxonomy" id="1263854"/>
    <lineage>
        <taxon>unclassified sequences</taxon>
        <taxon>metagenomes</taxon>
        <taxon>ecological metagenomes</taxon>
    </lineage>
</organism>
<name>A0A485M195_9ZZZZ</name>
<protein>
    <recommendedName>
        <fullName evidence="1">PilZ domain-containing protein</fullName>
    </recommendedName>
</protein>
<dbReference type="GO" id="GO:0035438">
    <property type="term" value="F:cyclic-di-GMP binding"/>
    <property type="evidence" value="ECO:0007669"/>
    <property type="project" value="InterPro"/>
</dbReference>
<evidence type="ECO:0000259" key="1">
    <source>
        <dbReference type="Pfam" id="PF07238"/>
    </source>
</evidence>
<evidence type="ECO:0000313" key="2">
    <source>
        <dbReference type="EMBL" id="VFU15721.1"/>
    </source>
</evidence>
<dbReference type="Pfam" id="PF07238">
    <property type="entry name" value="PilZ"/>
    <property type="match status" value="1"/>
</dbReference>
<gene>
    <name evidence="2" type="ORF">SCFA_440005</name>
</gene>
<dbReference type="SUPFAM" id="SSF141371">
    <property type="entry name" value="PilZ domain-like"/>
    <property type="match status" value="1"/>
</dbReference>
<accession>A0A485M195</accession>
<dbReference type="Gene3D" id="2.40.10.220">
    <property type="entry name" value="predicted glycosyltransferase like domains"/>
    <property type="match status" value="1"/>
</dbReference>
<dbReference type="EMBL" id="CAADRM010000108">
    <property type="protein sequence ID" value="VFU15721.1"/>
    <property type="molecule type" value="Genomic_DNA"/>
</dbReference>
<sequence length="170" mass="19461">MGQISEHRTHARKDCRIPLEVECTARGRVFPCEATLYNVSQEGIYLETDQELRPGEPVHIRLIQEVPRVLECAHLYDCNGTIRWSRQHKIGRHRLYGAGVRFYFSAVTGEIIEEGPGIVCKCDMCGETISLWDARQQGPAWLCPACRRCLERYPEALSRVTTRYLIGNVL</sequence>
<proteinExistence type="predicted"/>
<dbReference type="InterPro" id="IPR009875">
    <property type="entry name" value="PilZ_domain"/>
</dbReference>